<accession>A0A1W0WRZ6</accession>
<dbReference type="EMBL" id="MTYJ01000055">
    <property type="protein sequence ID" value="OQV17923.1"/>
    <property type="molecule type" value="Genomic_DNA"/>
</dbReference>
<evidence type="ECO:0000313" key="4">
    <source>
        <dbReference type="EMBL" id="OQV17923.1"/>
    </source>
</evidence>
<dbReference type="Gene3D" id="1.10.10.60">
    <property type="entry name" value="Homeodomain-like"/>
    <property type="match status" value="1"/>
</dbReference>
<gene>
    <name evidence="4" type="ORF">BV898_08052</name>
</gene>
<evidence type="ECO:0000259" key="3">
    <source>
        <dbReference type="PROSITE" id="PS51253"/>
    </source>
</evidence>
<dbReference type="GO" id="GO:0005634">
    <property type="term" value="C:nucleus"/>
    <property type="evidence" value="ECO:0007669"/>
    <property type="project" value="UniProtKB-SubCell"/>
</dbReference>
<evidence type="ECO:0000256" key="2">
    <source>
        <dbReference type="ARBA" id="ARBA00023125"/>
    </source>
</evidence>
<dbReference type="InterPro" id="IPR009057">
    <property type="entry name" value="Homeodomain-like_sf"/>
</dbReference>
<proteinExistence type="predicted"/>
<protein>
    <recommendedName>
        <fullName evidence="3">HTH CENPB-type domain-containing protein</fullName>
    </recommendedName>
</protein>
<dbReference type="Proteomes" id="UP000192578">
    <property type="component" value="Unassembled WGS sequence"/>
</dbReference>
<keyword evidence="5" id="KW-1185">Reference proteome</keyword>
<dbReference type="PROSITE" id="PS51253">
    <property type="entry name" value="HTH_CENPB"/>
    <property type="match status" value="1"/>
</dbReference>
<dbReference type="OrthoDB" id="125347at2759"/>
<sequence length="107" mass="12446">MVRHSYFKHQIVDILKRWKEPHGLTLPNFAAREKIGKDSMSRRIRNETSPVPIKRRGAVHREREKELNSWVLEKRSVGVIVTDGDIWQRALEITTRDGVADFRASNG</sequence>
<dbReference type="AlphaFoldDB" id="A0A1W0WRZ6"/>
<dbReference type="SUPFAM" id="SSF46689">
    <property type="entry name" value="Homeodomain-like"/>
    <property type="match status" value="1"/>
</dbReference>
<comment type="subcellular location">
    <subcellularLocation>
        <location evidence="1">Nucleus</location>
    </subcellularLocation>
</comment>
<dbReference type="InterPro" id="IPR006600">
    <property type="entry name" value="HTH_CenpB_DNA-bd_dom"/>
</dbReference>
<feature type="domain" description="HTH CENPB-type" evidence="3">
    <location>
        <begin position="51"/>
        <end position="107"/>
    </location>
</feature>
<reference evidence="5" key="1">
    <citation type="submission" date="2017-01" db="EMBL/GenBank/DDBJ databases">
        <title>Comparative genomics of anhydrobiosis in the tardigrade Hypsibius dujardini.</title>
        <authorList>
            <person name="Yoshida Y."/>
            <person name="Koutsovoulos G."/>
            <person name="Laetsch D."/>
            <person name="Stevens L."/>
            <person name="Kumar S."/>
            <person name="Horikawa D."/>
            <person name="Ishino K."/>
            <person name="Komine S."/>
            <person name="Tomita M."/>
            <person name="Blaxter M."/>
            <person name="Arakawa K."/>
        </authorList>
    </citation>
    <scope>NUCLEOTIDE SEQUENCE [LARGE SCALE GENOMIC DNA]</scope>
    <source>
        <strain evidence="5">Z151</strain>
    </source>
</reference>
<evidence type="ECO:0000256" key="1">
    <source>
        <dbReference type="ARBA" id="ARBA00004123"/>
    </source>
</evidence>
<dbReference type="GO" id="GO:0003677">
    <property type="term" value="F:DNA binding"/>
    <property type="evidence" value="ECO:0007669"/>
    <property type="project" value="UniProtKB-KW"/>
</dbReference>
<keyword evidence="2" id="KW-0238">DNA-binding</keyword>
<name>A0A1W0WRZ6_HYPEX</name>
<evidence type="ECO:0000313" key="5">
    <source>
        <dbReference type="Proteomes" id="UP000192578"/>
    </source>
</evidence>
<comment type="caution">
    <text evidence="4">The sequence shown here is derived from an EMBL/GenBank/DDBJ whole genome shotgun (WGS) entry which is preliminary data.</text>
</comment>
<organism evidence="4 5">
    <name type="scientific">Hypsibius exemplaris</name>
    <name type="common">Freshwater tardigrade</name>
    <dbReference type="NCBI Taxonomy" id="2072580"/>
    <lineage>
        <taxon>Eukaryota</taxon>
        <taxon>Metazoa</taxon>
        <taxon>Ecdysozoa</taxon>
        <taxon>Tardigrada</taxon>
        <taxon>Eutardigrada</taxon>
        <taxon>Parachela</taxon>
        <taxon>Hypsibioidea</taxon>
        <taxon>Hypsibiidae</taxon>
        <taxon>Hypsibius</taxon>
    </lineage>
</organism>